<organism evidence="2 3">
    <name type="scientific">Leptonema illini DSM 21528</name>
    <dbReference type="NCBI Taxonomy" id="929563"/>
    <lineage>
        <taxon>Bacteria</taxon>
        <taxon>Pseudomonadati</taxon>
        <taxon>Spirochaetota</taxon>
        <taxon>Spirochaetia</taxon>
        <taxon>Leptospirales</taxon>
        <taxon>Leptospiraceae</taxon>
        <taxon>Leptonema</taxon>
    </lineage>
</organism>
<dbReference type="Proteomes" id="UP000005737">
    <property type="component" value="Unassembled WGS sequence"/>
</dbReference>
<dbReference type="AlphaFoldDB" id="H2CF17"/>
<keyword evidence="3" id="KW-1185">Reference proteome</keyword>
<dbReference type="PANTHER" id="PTHR38011:SF11">
    <property type="entry name" value="2,5-DIAMINO-6-RIBOSYLAMINO-4(3H)-PYRIMIDINONE 5'-PHOSPHATE REDUCTASE"/>
    <property type="match status" value="1"/>
</dbReference>
<name>H2CF17_9LEPT</name>
<protein>
    <submittedName>
        <fullName evidence="2">Bifunctional deaminase-reductase domain protein</fullName>
    </submittedName>
</protein>
<dbReference type="InterPro" id="IPR002734">
    <property type="entry name" value="RibDG_C"/>
</dbReference>
<feature type="domain" description="Bacterial bifunctional deaminase-reductase C-terminal" evidence="1">
    <location>
        <begin position="5"/>
        <end position="179"/>
    </location>
</feature>
<dbReference type="InterPro" id="IPR024072">
    <property type="entry name" value="DHFR-like_dom_sf"/>
</dbReference>
<dbReference type="SUPFAM" id="SSF53597">
    <property type="entry name" value="Dihydrofolate reductase-like"/>
    <property type="match status" value="1"/>
</dbReference>
<evidence type="ECO:0000313" key="3">
    <source>
        <dbReference type="Proteomes" id="UP000005737"/>
    </source>
</evidence>
<dbReference type="HOGENOM" id="CLU_043966_1_3_12"/>
<dbReference type="GO" id="GO:0009231">
    <property type="term" value="P:riboflavin biosynthetic process"/>
    <property type="evidence" value="ECO:0007669"/>
    <property type="project" value="InterPro"/>
</dbReference>
<proteinExistence type="predicted"/>
<reference evidence="2 3" key="1">
    <citation type="submission" date="2011-10" db="EMBL/GenBank/DDBJ databases">
        <title>The Improved High-Quality Draft genome of Leptonema illini DSM 21528.</title>
        <authorList>
            <consortium name="US DOE Joint Genome Institute (JGI-PGF)"/>
            <person name="Lucas S."/>
            <person name="Copeland A."/>
            <person name="Lapidus A."/>
            <person name="Glavina del Rio T."/>
            <person name="Dalin E."/>
            <person name="Tice H."/>
            <person name="Bruce D."/>
            <person name="Goodwin L."/>
            <person name="Pitluck S."/>
            <person name="Peters L."/>
            <person name="Mikhailova N."/>
            <person name="Held B."/>
            <person name="Kyrpides N."/>
            <person name="Mavromatis K."/>
            <person name="Ivanova N."/>
            <person name="Markowitz V."/>
            <person name="Cheng J.-F."/>
            <person name="Hugenholtz P."/>
            <person name="Woyke T."/>
            <person name="Wu D."/>
            <person name="Gronow S."/>
            <person name="Wellnitz S."/>
            <person name="Brambilla E.-M."/>
            <person name="Klenk H.-P."/>
            <person name="Eisen J.A."/>
        </authorList>
    </citation>
    <scope>NUCLEOTIDE SEQUENCE [LARGE SCALE GENOMIC DNA]</scope>
    <source>
        <strain evidence="2 3">DSM 21528</strain>
    </source>
</reference>
<dbReference type="Pfam" id="PF01872">
    <property type="entry name" value="RibD_C"/>
    <property type="match status" value="1"/>
</dbReference>
<accession>H2CF17</accession>
<gene>
    <name evidence="2" type="ORF">Lepil_0919</name>
</gene>
<dbReference type="EMBL" id="JH597773">
    <property type="protein sequence ID" value="EHQ05620.1"/>
    <property type="molecule type" value="Genomic_DNA"/>
</dbReference>
<dbReference type="GO" id="GO:0008703">
    <property type="term" value="F:5-amino-6-(5-phosphoribosylamino)uracil reductase activity"/>
    <property type="evidence" value="ECO:0007669"/>
    <property type="project" value="InterPro"/>
</dbReference>
<dbReference type="RefSeq" id="WP_002770434.1">
    <property type="nucleotide sequence ID" value="NZ_JH597773.1"/>
</dbReference>
<evidence type="ECO:0000313" key="2">
    <source>
        <dbReference type="EMBL" id="EHQ05620.1"/>
    </source>
</evidence>
<dbReference type="Gene3D" id="3.40.430.10">
    <property type="entry name" value="Dihydrofolate Reductase, subunit A"/>
    <property type="match status" value="1"/>
</dbReference>
<dbReference type="InterPro" id="IPR050765">
    <property type="entry name" value="Riboflavin_Biosynth_HTPR"/>
</dbReference>
<dbReference type="STRING" id="183.GCA_002009735_01689"/>
<sequence length="200" mass="22206">MENTRKVVFAINITADGYCSHEDGIADAELHDYFTERLRSASVILFGRTTYELMVPYWPDVAREQTEDASSIEFARVFDSLDIVVFSKTLKGPANSKTRIVPANIIEEVQALKRQPGKDIAVGSLSIASQLAAHDLIDEYHFVVQPIIAGKGPRLFETVMPQSSLRLELVGSKFFQSGAVAHQYVRGRGEAGSLQKYRAQ</sequence>
<dbReference type="PANTHER" id="PTHR38011">
    <property type="entry name" value="DIHYDROFOLATE REDUCTASE FAMILY PROTEIN (AFU_ORTHOLOGUE AFUA_8G06820)"/>
    <property type="match status" value="1"/>
</dbReference>
<evidence type="ECO:0000259" key="1">
    <source>
        <dbReference type="Pfam" id="PF01872"/>
    </source>
</evidence>